<dbReference type="RefSeq" id="WP_119530747.1">
    <property type="nucleotide sequence ID" value="NZ_JBHSSP010000001.1"/>
</dbReference>
<dbReference type="OrthoDB" id="2664633at2"/>
<feature type="compositionally biased region" description="Low complexity" evidence="1">
    <location>
        <begin position="2174"/>
        <end position="2185"/>
    </location>
</feature>
<dbReference type="Proteomes" id="UP000265916">
    <property type="component" value="Unassembled WGS sequence"/>
</dbReference>
<dbReference type="InterPro" id="IPR024973">
    <property type="entry name" value="ESPR"/>
</dbReference>
<feature type="domain" description="Filamentous haemagglutinin FhaB/tRNA nuclease CdiA-like TPS" evidence="2">
    <location>
        <begin position="120"/>
        <end position="241"/>
    </location>
</feature>
<keyword evidence="4" id="KW-1185">Reference proteome</keyword>
<dbReference type="NCBIfam" id="TIGR01901">
    <property type="entry name" value="adhes_NPXG"/>
    <property type="match status" value="1"/>
</dbReference>
<feature type="compositionally biased region" description="Low complexity" evidence="1">
    <location>
        <begin position="2264"/>
        <end position="2307"/>
    </location>
</feature>
<dbReference type="Pfam" id="PF13018">
    <property type="entry name" value="ESPR"/>
    <property type="match status" value="1"/>
</dbReference>
<dbReference type="SMART" id="SM00912">
    <property type="entry name" value="Haemagg_act"/>
    <property type="match status" value="1"/>
</dbReference>
<organism evidence="3 4">
    <name type="scientific">Psittacicella hinzii</name>
    <dbReference type="NCBI Taxonomy" id="2028575"/>
    <lineage>
        <taxon>Bacteria</taxon>
        <taxon>Pseudomonadati</taxon>
        <taxon>Pseudomonadota</taxon>
        <taxon>Gammaproteobacteria</taxon>
        <taxon>Pasteurellales</taxon>
        <taxon>Psittacicellaceae</taxon>
        <taxon>Psittacicella</taxon>
    </lineage>
</organism>
<dbReference type="InterPro" id="IPR025157">
    <property type="entry name" value="Hemagglutinin_rpt"/>
</dbReference>
<dbReference type="InterPro" id="IPR008638">
    <property type="entry name" value="FhaB/CdiA-like_TPS"/>
</dbReference>
<evidence type="ECO:0000313" key="3">
    <source>
        <dbReference type="EMBL" id="RIY39092.1"/>
    </source>
</evidence>
<feature type="compositionally biased region" description="Low complexity" evidence="1">
    <location>
        <begin position="1441"/>
        <end position="1455"/>
    </location>
</feature>
<protein>
    <recommendedName>
        <fullName evidence="2">Filamentous haemagglutinin FhaB/tRNA nuclease CdiA-like TPS domain-containing protein</fullName>
    </recommendedName>
</protein>
<comment type="caution">
    <text evidence="3">The sequence shown here is derived from an EMBL/GenBank/DDBJ whole genome shotgun (WGS) entry which is preliminary data.</text>
</comment>
<feature type="compositionally biased region" description="Polar residues" evidence="1">
    <location>
        <begin position="2147"/>
        <end position="2173"/>
    </location>
</feature>
<dbReference type="Pfam" id="PF05860">
    <property type="entry name" value="TPS"/>
    <property type="match status" value="1"/>
</dbReference>
<feature type="region of interest" description="Disordered" evidence="1">
    <location>
        <begin position="2264"/>
        <end position="2422"/>
    </location>
</feature>
<name>A0A3A1YLQ8_9GAMM</name>
<dbReference type="InterPro" id="IPR011050">
    <property type="entry name" value="Pectin_lyase_fold/virulence"/>
</dbReference>
<feature type="region of interest" description="Disordered" evidence="1">
    <location>
        <begin position="2145"/>
        <end position="2185"/>
    </location>
</feature>
<dbReference type="Gene3D" id="2.160.20.10">
    <property type="entry name" value="Single-stranded right-handed beta-helix, Pectin lyase-like"/>
    <property type="match status" value="1"/>
</dbReference>
<dbReference type="InterPro" id="IPR012334">
    <property type="entry name" value="Pectin_lyas_fold"/>
</dbReference>
<gene>
    <name evidence="3" type="ORF">CKF58_02860</name>
</gene>
<evidence type="ECO:0000259" key="2">
    <source>
        <dbReference type="SMART" id="SM00912"/>
    </source>
</evidence>
<proteinExistence type="predicted"/>
<dbReference type="Pfam" id="PF13332">
    <property type="entry name" value="Fil_haemagg_2"/>
    <property type="match status" value="1"/>
</dbReference>
<dbReference type="GO" id="GO:0003824">
    <property type="term" value="F:catalytic activity"/>
    <property type="evidence" value="ECO:0007669"/>
    <property type="project" value="UniProtKB-ARBA"/>
</dbReference>
<feature type="compositionally biased region" description="Low complexity" evidence="1">
    <location>
        <begin position="2314"/>
        <end position="2396"/>
    </location>
</feature>
<evidence type="ECO:0000313" key="4">
    <source>
        <dbReference type="Proteomes" id="UP000265916"/>
    </source>
</evidence>
<dbReference type="SUPFAM" id="SSF51126">
    <property type="entry name" value="Pectin lyase-like"/>
    <property type="match status" value="1"/>
</dbReference>
<evidence type="ECO:0000256" key="1">
    <source>
        <dbReference type="SAM" id="MobiDB-lite"/>
    </source>
</evidence>
<feature type="region of interest" description="Disordered" evidence="1">
    <location>
        <begin position="1435"/>
        <end position="1455"/>
    </location>
</feature>
<dbReference type="EMBL" id="NRJG01000042">
    <property type="protein sequence ID" value="RIY39092.1"/>
    <property type="molecule type" value="Genomic_DNA"/>
</dbReference>
<sequence length="2637" mass="275857">MNKIYKLVYSKTLNQVVAVSEIAKKAQPGSNKVEVSEADLIAAANGKGQLNKLAFTFVLGSLFSALPMGAASANTNTQNERVNLGEAATATANTDATATQALNLGVVADKGVNAPGVKYVNGVPVIDIVNPNKAGVSDNRFSKFSTNTGAVFNNLKNGSVAVDSAVLKQKLEANPNLMNEAKVILAQVTGNDKSVIKGALEVLGNRADLLVINPNGIDLNGVQLINVKDFTASTAEVNANNHLSQTVTRGELNVNGNLTSDDVDVIRLIAAAVKVKAQISPVTKGGKKANIVVAGGKQNFDLSTNTGTKLDDSEADAKVVISGDALGSMYGNKVNFVVSQSGAGVEYEGMVIGEDDLTITADGQIKVNNVYSKGNVELASANADVKVMDNGSVKALNKINIKAKSTVDTTKATLHASKAVEVSANDLVKVGEVQADQVKLTSAAHVLTEAATTVKANDVVITAAGMVAFQGDVVVGKNLAVKADTNKDSKTYNSQVTFNGNAQVGGVATISAAKIVFSGSDTAEQLAKNADDAHFKFDNLQLAVKAQDGAVTVKNTSLITNNAELTLSNANSDATDLIKTSNAKVRATQTTTVDFVDADINAAKNLSQVKNVANTFDATLTKVKAGNITIGEDDVVNLDRAYTFYTTKDFNNSGVLATENSLSVQAKGAYNDYGLTLVKGNYVVDAEGGANLDGKLYTTGNFDLRAPEITQEGSVSVGGDFTVKANKYDISSVVTGNLAVSQGAEETAENWHYHAARKDRYTFTTTIGTVDASSLEFATAETNVSGNFTLTGYDEATASKLIIDNSRFYAEGDVNVKGDVTVRSSTYTVNVADLLSYKSQVSFEFVPISLINTYLTRANTIKFDSLYDFFNKLADGSIAKTGRVGYQIRPEQILNLLKSASFASDERMNKVLAAVLGTDWKGIDYNTFKTRWNTFEKNKDNYKIAVFAPTSELFTAGNYTQTDGSLYVGSDLEKIEKVDAANLGGKYGTFVKVESGEDVLIASKISGLRTNERYYKLLGKLITLDQENNTYTTSQYAPSWLQSTKDLTSILTSLNVIAEGQAVVGDNGVISLLLLEQYKDLVGGYLTVGRSTDEIITKFLQDTEARKKALESLTYVGAGSYTMVIDDNGTKQTFKSRSDAYQYLEDNYDYITFETNESGKGTPRLHVSTVTKAAATNFDQVAASLSAVKSINANVDKVTVKDGSLNTKVLTLTAKGDIDLTGVAGQNALNADKTTIKTEGDFNSIGNLRVGDFSLEAVGDANFSAVAFFTDDGYLNHQGLIKADEVSIKADNLTLDAADIKAQDEVNIDVEGDIKLKATHNVASDFVSEVDTDASSARQISQSAAFVDGSEISGENVNIKAGGDVKLESSAVKAQESATIEAENIETSAKADVKTVQGKEYKTNLIGTGSASFGSQEATGTIYLLASKNINGDEDERQTVHATSHGSATSGASARGSFGFSTELTQIEVDTVTHKNNELNAKNLTIKVADQAELGNTNINNNGTITAEDIEKTSTIEATTVTQINQKDIIDLKTSREKFTLGVSLSAQSSILDAVSHVVSAARANKMGMEVDASYAATVVGDLSGIVNRDATAATTSVKLSYERDTAAQVAQADSTNTFAGTVNINTTGDTQLKAVNGVMKDLNINADNVTIEGATSDTTSAFTNKRFGLSIDLNAGANKNKGDVTASATFAFSTVAGTTDASKVRNAQIHTENININAANDVDLHNVNMDAAKDININAKNIKITTDQDTIKSRSSGGGFQVTAGLSVVSLVPFASVGINFETHKQETAMTAQASGLASGNELNINADNLNLKSAVLVSNNSGEVNVDNIQVENNKDHNYVTGGQVGLSVGASLSGAVVVSLTGGKDRSTYYEQEVQSTISDNIKVNENTTGLENVNRNLDEVVKVKKNVTTQETGFNFTVTSGNINDLKSIKASLSDAIANIKGAISGTSSRNTLNEVVQTYVDSDYNYQYDTLSGSAYTSSSNLNCNCNYDISTLLSNSGSSSSSSSSSDLSSYFVSASSGSTFIPGLSNSYQTKYNTGYNKYGSGENAMYDITKQKYYYSYDYGKQTSNTEAADNSLLAKMKRGDFVLTQNVFGGSTQLVQSFQAESASGSAGVRYFKNNVEEVDTGDIRDVRFGEFKKAKPETNTSTETTLASDNSGSVNTGSTVITDNPNIPETTTPVITTPSVDLNTGSNTGTTVTDIGKQVNEEVTKAIDEAIKTNINVNTGVVGGNGQGTNVGGGTGTGTGIGFGAGEGTGNGTNAGSYNGGNTSSSSTGVNIGGSNNSGSYSSGSNAGNNNPNSSGNDFDLDFGGDQSNGQSGTGTSTTSDNTNVTFDSSSSSNADNNTSTSGSASSSDSNQGSQGGDSSSANNDSSNSGSSATNDSDNSATTDVSVGKDREASAANEAGLTPADGNAQEGDVIRVGENTTVVKYQLGNLSCYVLSSNGAGAAHTGKELVKGTTGAGVESLATNGMVNAAKPRATLFSTYSKGIEDAIGDNGVICIPTTAEVLKTDYNVVTASTVIPIVKTASKPLQAVVVTEQKLVKVNLAANSAKATKAAKPVPVTASVREIKAIQSTLQAKGIDANKVMILGVKGGVSADGIAQMIKQTVNTSVNTASVEVPANQANTKNAKSN</sequence>
<accession>A0A3A1YLQ8</accession>
<reference evidence="3 4" key="1">
    <citation type="submission" date="2017-08" db="EMBL/GenBank/DDBJ databases">
        <title>Reclassification of Bisgaard taxon 37 and 44.</title>
        <authorList>
            <person name="Christensen H."/>
        </authorList>
    </citation>
    <scope>NUCLEOTIDE SEQUENCE [LARGE SCALE GENOMIC DNA]</scope>
    <source>
        <strain evidence="3 4">111</strain>
    </source>
</reference>